<evidence type="ECO:0000256" key="3">
    <source>
        <dbReference type="ARBA" id="ARBA00012438"/>
    </source>
</evidence>
<evidence type="ECO:0000259" key="12">
    <source>
        <dbReference type="PROSITE" id="PS50109"/>
    </source>
</evidence>
<dbReference type="SUPFAM" id="SSF55874">
    <property type="entry name" value="ATPase domain of HSP90 chaperone/DNA topoisomerase II/histidine kinase"/>
    <property type="match status" value="1"/>
</dbReference>
<dbReference type="CDD" id="cd00075">
    <property type="entry name" value="HATPase"/>
    <property type="match status" value="1"/>
</dbReference>
<keyword evidence="7" id="KW-0418">Kinase</keyword>
<evidence type="ECO:0000256" key="1">
    <source>
        <dbReference type="ARBA" id="ARBA00000085"/>
    </source>
</evidence>
<evidence type="ECO:0000256" key="10">
    <source>
        <dbReference type="SAM" id="MobiDB-lite"/>
    </source>
</evidence>
<dbReference type="InterPro" id="IPR013727">
    <property type="entry name" value="2CSK_N"/>
</dbReference>
<evidence type="ECO:0000256" key="11">
    <source>
        <dbReference type="SAM" id="Phobius"/>
    </source>
</evidence>
<dbReference type="Gene3D" id="3.30.565.10">
    <property type="entry name" value="Histidine kinase-like ATPase, C-terminal domain"/>
    <property type="match status" value="1"/>
</dbReference>
<dbReference type="InterPro" id="IPR004358">
    <property type="entry name" value="Sig_transdc_His_kin-like_C"/>
</dbReference>
<keyword evidence="5" id="KW-0808">Transferase</keyword>
<evidence type="ECO:0000256" key="4">
    <source>
        <dbReference type="ARBA" id="ARBA00022553"/>
    </source>
</evidence>
<name>A0A5B9DZL2_9GAMM</name>
<evidence type="ECO:0000256" key="5">
    <source>
        <dbReference type="ARBA" id="ARBA00022679"/>
    </source>
</evidence>
<evidence type="ECO:0000313" key="13">
    <source>
        <dbReference type="EMBL" id="QEE23580.1"/>
    </source>
</evidence>
<dbReference type="SMART" id="SM00388">
    <property type="entry name" value="HisKA"/>
    <property type="match status" value="1"/>
</dbReference>
<dbReference type="PRINTS" id="PR00344">
    <property type="entry name" value="BCTRLSENSOR"/>
</dbReference>
<dbReference type="EMBL" id="CP042807">
    <property type="protein sequence ID" value="QEE23580.1"/>
    <property type="molecule type" value="Genomic_DNA"/>
</dbReference>
<evidence type="ECO:0000256" key="6">
    <source>
        <dbReference type="ARBA" id="ARBA00022692"/>
    </source>
</evidence>
<gene>
    <name evidence="13" type="ORF">CS053_02930</name>
</gene>
<dbReference type="AlphaFoldDB" id="A0A5B9DZL2"/>
<dbReference type="Proteomes" id="UP000321807">
    <property type="component" value="Chromosome"/>
</dbReference>
<evidence type="ECO:0000256" key="9">
    <source>
        <dbReference type="ARBA" id="ARBA00023136"/>
    </source>
</evidence>
<dbReference type="InterPro" id="IPR036890">
    <property type="entry name" value="HATPase_C_sf"/>
</dbReference>
<dbReference type="PROSITE" id="PS50109">
    <property type="entry name" value="HIS_KIN"/>
    <property type="match status" value="1"/>
</dbReference>
<keyword evidence="6 11" id="KW-0812">Transmembrane</keyword>
<dbReference type="GO" id="GO:0000155">
    <property type="term" value="F:phosphorelay sensor kinase activity"/>
    <property type="evidence" value="ECO:0007669"/>
    <property type="project" value="InterPro"/>
</dbReference>
<dbReference type="InterPro" id="IPR050428">
    <property type="entry name" value="TCS_sensor_his_kinase"/>
</dbReference>
<accession>A0A5B9DZL2</accession>
<dbReference type="InterPro" id="IPR005467">
    <property type="entry name" value="His_kinase_dom"/>
</dbReference>
<evidence type="ECO:0000313" key="14">
    <source>
        <dbReference type="Proteomes" id="UP000321807"/>
    </source>
</evidence>
<evidence type="ECO:0000256" key="8">
    <source>
        <dbReference type="ARBA" id="ARBA00022989"/>
    </source>
</evidence>
<dbReference type="Pfam" id="PF08521">
    <property type="entry name" value="2CSK_N"/>
    <property type="match status" value="1"/>
</dbReference>
<comment type="catalytic activity">
    <reaction evidence="1">
        <text>ATP + protein L-histidine = ADP + protein N-phospho-L-histidine.</text>
        <dbReference type="EC" id="2.7.13.3"/>
    </reaction>
</comment>
<evidence type="ECO:0000256" key="7">
    <source>
        <dbReference type="ARBA" id="ARBA00022777"/>
    </source>
</evidence>
<proteinExistence type="predicted"/>
<keyword evidence="9 11" id="KW-0472">Membrane</keyword>
<dbReference type="InterPro" id="IPR003661">
    <property type="entry name" value="HisK_dim/P_dom"/>
</dbReference>
<feature type="region of interest" description="Disordered" evidence="10">
    <location>
        <begin position="90"/>
        <end position="138"/>
    </location>
</feature>
<feature type="transmembrane region" description="Helical" evidence="11">
    <location>
        <begin position="40"/>
        <end position="58"/>
    </location>
</feature>
<dbReference type="SUPFAM" id="SSF47384">
    <property type="entry name" value="Homodimeric domain of signal transducing histidine kinase"/>
    <property type="match status" value="1"/>
</dbReference>
<organism evidence="13 14">
    <name type="scientific">Rhodanobacter glycinis</name>
    <dbReference type="NCBI Taxonomy" id="582702"/>
    <lineage>
        <taxon>Bacteria</taxon>
        <taxon>Pseudomonadati</taxon>
        <taxon>Pseudomonadota</taxon>
        <taxon>Gammaproteobacteria</taxon>
        <taxon>Lysobacterales</taxon>
        <taxon>Rhodanobacteraceae</taxon>
        <taxon>Rhodanobacter</taxon>
    </lineage>
</organism>
<dbReference type="Gene3D" id="1.10.287.130">
    <property type="match status" value="1"/>
</dbReference>
<dbReference type="KEGG" id="rgl:CS053_02930"/>
<dbReference type="InterPro" id="IPR036097">
    <property type="entry name" value="HisK_dim/P_sf"/>
</dbReference>
<reference evidence="13 14" key="1">
    <citation type="submission" date="2019-08" db="EMBL/GenBank/DDBJ databases">
        <title>Complete genome sequence of Rhodanobacter glycinis strain T01E-68 isolated from tomato root.</title>
        <authorList>
            <person name="Weon H.-Y."/>
            <person name="Lee S.A."/>
        </authorList>
    </citation>
    <scope>NUCLEOTIDE SEQUENCE [LARGE SCALE GENOMIC DNA]</scope>
    <source>
        <strain evidence="13 14">T01E-68</strain>
    </source>
</reference>
<dbReference type="PANTHER" id="PTHR45436:SF1">
    <property type="entry name" value="SENSOR PROTEIN QSEC"/>
    <property type="match status" value="1"/>
</dbReference>
<comment type="subcellular location">
    <subcellularLocation>
        <location evidence="2">Membrane</location>
    </subcellularLocation>
</comment>
<dbReference type="GO" id="GO:0005886">
    <property type="term" value="C:plasma membrane"/>
    <property type="evidence" value="ECO:0007669"/>
    <property type="project" value="TreeGrafter"/>
</dbReference>
<keyword evidence="8 11" id="KW-1133">Transmembrane helix</keyword>
<keyword evidence="4" id="KW-0597">Phosphoprotein</keyword>
<sequence>MSRDCVPSSARMPRCAASAVSAIALKTPEPRRAHSIRGRLLGYLLLPLLLLVAAGFWIDHHTLVMPVYAAFDRSLSRTATEIAAHIEQQPDGQLKVRWPEPSGASRGFGRHPPPRLTWHGPSHRPPSPGFAAPSFEHHAPPPHFRPHETFLFRVSRADGSTIAGNADLVAAPIQHNNLGYRNADYHGTPVRAVSLRTTVAGEALLVTAAETMHWRDRVVHRLDTIIGLGDSLQLLLVLAISMLGITVALRPLRRLREQIASQSPEKLKPLPTAPIPGEVRPLVDSLNTLLMTVRDSAQSQQHFLTNAAHQLRTPLTGLKAQLEVLARENAGGPQQARIAALQGGIDRLAHTANQLLALARAEPSAHRASDFTPLALPELVGAVVSTLLDRSLVADVDLGADCQPAEVEGIHWLLHELLVNLVDNAIRHTPPGGQVTVRCGTAEGLAYLEVEDDGPGIPPDLRQRVRERFYHAGGDGQGSGLGLSIVEEIARTHRGRLLILDGSTGGARMRVEFPAAG</sequence>
<dbReference type="InterPro" id="IPR003594">
    <property type="entry name" value="HATPase_dom"/>
</dbReference>
<dbReference type="Pfam" id="PF02518">
    <property type="entry name" value="HATPase_c"/>
    <property type="match status" value="1"/>
</dbReference>
<evidence type="ECO:0000256" key="2">
    <source>
        <dbReference type="ARBA" id="ARBA00004370"/>
    </source>
</evidence>
<dbReference type="SMART" id="SM00387">
    <property type="entry name" value="HATPase_c"/>
    <property type="match status" value="1"/>
</dbReference>
<feature type="domain" description="Histidine kinase" evidence="12">
    <location>
        <begin position="306"/>
        <end position="517"/>
    </location>
</feature>
<dbReference type="CDD" id="cd00082">
    <property type="entry name" value="HisKA"/>
    <property type="match status" value="1"/>
</dbReference>
<dbReference type="Pfam" id="PF00512">
    <property type="entry name" value="HisKA"/>
    <property type="match status" value="1"/>
</dbReference>
<dbReference type="PANTHER" id="PTHR45436">
    <property type="entry name" value="SENSOR HISTIDINE KINASE YKOH"/>
    <property type="match status" value="1"/>
</dbReference>
<protein>
    <recommendedName>
        <fullName evidence="3">histidine kinase</fullName>
        <ecNumber evidence="3">2.7.13.3</ecNumber>
    </recommendedName>
</protein>
<dbReference type="EC" id="2.7.13.3" evidence="3"/>